<dbReference type="InterPro" id="IPR025533">
    <property type="entry name" value="DUF4419"/>
</dbReference>
<dbReference type="Pfam" id="PF14388">
    <property type="entry name" value="DUF4419"/>
    <property type="match status" value="1"/>
</dbReference>
<protein>
    <submittedName>
        <fullName evidence="1">DUF4419 domain-containing protein</fullName>
    </submittedName>
</protein>
<evidence type="ECO:0000313" key="1">
    <source>
        <dbReference type="EMBL" id="MDI9861825.1"/>
    </source>
</evidence>
<evidence type="ECO:0000313" key="2">
    <source>
        <dbReference type="Proteomes" id="UP001236507"/>
    </source>
</evidence>
<keyword evidence="2" id="KW-1185">Reference proteome</keyword>
<name>A0ABT6YE52_9BACT</name>
<accession>A0ABT6YE52</accession>
<dbReference type="PANTHER" id="PTHR31252:SF11">
    <property type="entry name" value="DUF4419 DOMAIN-CONTAINING PROTEIN"/>
    <property type="match status" value="1"/>
</dbReference>
<sequence length="545" mass="62681">MKKGIFYLFAAFLVFSCKKNKENQHSLVPNDTTHFTSPNNLRKPEGVTFQVDEVKLANEPLKTFSADHAFGEAIGNELLFYPEEHKDYLLVPSQENGFVSTLQYCYDQHRPLVLSPDAIWMTICQGVSYHINENYSSLKGKLFEKNKPEILSIRNDSLEFGAKHWNIFINDISNKTRKYTRQDYYSFFVGDYSTTTPVIKTAYQIALLNAYKKGFDYIAETGCGIPSITITGTKEDWEKILEKIQLLNQLGLDDWHRELAPIIEEFKQASQGKIHQEFWKNIYKNATEYNGFYISGWMIKLFPYIKLMEESSQKNSNGDIIMKEVLKRNPFLQDDFYLKSTLTTDNFPSGILKVPVTWENYNKKTTTKLQLCSGFLGISQYQDKSLEPLISWSVASLKEYKKTKESHPVDYSMIHRENDWSPNFASFVLDSAIYDYKTNATTSKSLAFIKSYLLTSLAKDSKWRSLKLENDTLKIEVLVNGKVGAVSFSKTNNTQLNQFVYQSLRRLPAPWLPARATVDAVSELMQDESLSDKKIRVNSLVAIAF</sequence>
<reference evidence="1 2" key="1">
    <citation type="submission" date="2023-05" db="EMBL/GenBank/DDBJ databases">
        <title>Novel species of genus Flectobacillus isolated from stream in China.</title>
        <authorList>
            <person name="Lu H."/>
        </authorList>
    </citation>
    <scope>NUCLEOTIDE SEQUENCE [LARGE SCALE GENOMIC DNA]</scope>
    <source>
        <strain evidence="1 2">KCTC 42575</strain>
    </source>
</reference>
<dbReference type="EMBL" id="JASHIF010000023">
    <property type="protein sequence ID" value="MDI9861825.1"/>
    <property type="molecule type" value="Genomic_DNA"/>
</dbReference>
<comment type="caution">
    <text evidence="1">The sequence shown here is derived from an EMBL/GenBank/DDBJ whole genome shotgun (WGS) entry which is preliminary data.</text>
</comment>
<proteinExistence type="predicted"/>
<dbReference type="Proteomes" id="UP001236507">
    <property type="component" value="Unassembled WGS sequence"/>
</dbReference>
<organism evidence="1 2">
    <name type="scientific">Flectobacillus roseus</name>
    <dbReference type="NCBI Taxonomy" id="502259"/>
    <lineage>
        <taxon>Bacteria</taxon>
        <taxon>Pseudomonadati</taxon>
        <taxon>Bacteroidota</taxon>
        <taxon>Cytophagia</taxon>
        <taxon>Cytophagales</taxon>
        <taxon>Flectobacillaceae</taxon>
        <taxon>Flectobacillus</taxon>
    </lineage>
</organism>
<dbReference type="RefSeq" id="WP_283346176.1">
    <property type="nucleotide sequence ID" value="NZ_JASHIF010000023.1"/>
</dbReference>
<gene>
    <name evidence="1" type="ORF">QM524_21570</name>
</gene>
<dbReference type="PANTHER" id="PTHR31252">
    <property type="entry name" value="DUF4419 DOMAIN-CONTAINING PROTEIN"/>
    <property type="match status" value="1"/>
</dbReference>
<dbReference type="PROSITE" id="PS51257">
    <property type="entry name" value="PROKAR_LIPOPROTEIN"/>
    <property type="match status" value="1"/>
</dbReference>